<feature type="region of interest" description="Disordered" evidence="1">
    <location>
        <begin position="135"/>
        <end position="158"/>
    </location>
</feature>
<reference evidence="2" key="1">
    <citation type="submission" date="2020-02" db="EMBL/GenBank/DDBJ databases">
        <authorList>
            <person name="Scholz U."/>
            <person name="Mascher M."/>
            <person name="Fiebig A."/>
        </authorList>
    </citation>
    <scope>NUCLEOTIDE SEQUENCE</scope>
</reference>
<feature type="compositionally biased region" description="Acidic residues" evidence="1">
    <location>
        <begin position="10"/>
        <end position="23"/>
    </location>
</feature>
<sequence length="718" mass="74540">MPGPRRFDPAEDGDGPGEDGDQAEEVRLAPPHAPQVGALVQHVLDDLSPQRRLRPAQPGGHHLAGPVPEVLHLLHRNGLQVVHLGERRPQVEVEHAGGVRAGEAYGQMELPHLLHPGRVQNQQRVRVGVQTVRFERGQPDPDLPNPTVPDTGGGGATAAHRPVEMAVVEDPHRDDGAGIEHLPLVLLVPPGAEGVNDSTGSDPLGAVFGHAVGVGGAPLPLLRLHGHQAGGPQDAHLQHADAGLPQLLRRCPQVAAVHGGLVQDVVPPVEGETELQAAGEPPRPLAVSPFQAEPPGRDDLVAVALLDGGDGNQQATEHLVPAGADAVLHEDGEVVLEGLRHNEDQVLLRVAAGHDCALLPRHQVLCLHHRHPEVPELRGEVDLGLDGGEAVALNPRRRGMPRLGEALVGLRPEPDGQHHLAGGLFPLSVVHPVPLRREGAVRWRAAGDLAHIEGHPPDEILAPLLLLEEDLHRRALNAVAREGEDLVPVEAGGSLGEAAVVPQLDLDVGGQATGNGEAPRLHHPHVQVLHLLDQVAVAAAAAAAAVVAASTAAGASAESAPSRPVAVGAAAAGAAAAGASSRRGDVVAHLAGEDPVDLEAELAADVGEEAALLEREELGNGLFSGGGDAGSGDAQLAEKVAGAGGGARVRDGEDEALVPHGVEILVPDTGALPLVLKLHLHERRRRALPVLGHQVVRRHHLHHQPLLRHDQAGGLSSP</sequence>
<keyword evidence="3" id="KW-1185">Reference proteome</keyword>
<proteinExistence type="predicted"/>
<dbReference type="EMBL" id="LR746265">
    <property type="protein sequence ID" value="CAA7390597.1"/>
    <property type="molecule type" value="Genomic_DNA"/>
</dbReference>
<accession>A0A7I8K0Z4</accession>
<protein>
    <submittedName>
        <fullName evidence="2">Uncharacterized protein</fullName>
    </submittedName>
</protein>
<evidence type="ECO:0000313" key="3">
    <source>
        <dbReference type="Proteomes" id="UP000663760"/>
    </source>
</evidence>
<dbReference type="OrthoDB" id="10632557at2759"/>
<dbReference type="AlphaFoldDB" id="A0A7I8K0Z4"/>
<feature type="region of interest" description="Disordered" evidence="1">
    <location>
        <begin position="1"/>
        <end position="35"/>
    </location>
</feature>
<evidence type="ECO:0000256" key="1">
    <source>
        <dbReference type="SAM" id="MobiDB-lite"/>
    </source>
</evidence>
<organism evidence="2 3">
    <name type="scientific">Spirodela intermedia</name>
    <name type="common">Intermediate duckweed</name>
    <dbReference type="NCBI Taxonomy" id="51605"/>
    <lineage>
        <taxon>Eukaryota</taxon>
        <taxon>Viridiplantae</taxon>
        <taxon>Streptophyta</taxon>
        <taxon>Embryophyta</taxon>
        <taxon>Tracheophyta</taxon>
        <taxon>Spermatophyta</taxon>
        <taxon>Magnoliopsida</taxon>
        <taxon>Liliopsida</taxon>
        <taxon>Araceae</taxon>
        <taxon>Lemnoideae</taxon>
        <taxon>Spirodela</taxon>
    </lineage>
</organism>
<dbReference type="Proteomes" id="UP000663760">
    <property type="component" value="Chromosome 2"/>
</dbReference>
<name>A0A7I8K0Z4_SPIIN</name>
<gene>
    <name evidence="2" type="ORF">SI8410_02002059</name>
</gene>
<evidence type="ECO:0000313" key="2">
    <source>
        <dbReference type="EMBL" id="CAA7390597.1"/>
    </source>
</evidence>